<evidence type="ECO:0000256" key="1">
    <source>
        <dbReference type="ARBA" id="ARBA00023015"/>
    </source>
</evidence>
<gene>
    <name evidence="5" type="ORF">OH136_09990</name>
</gene>
<feature type="domain" description="HTH araC/xylS-type" evidence="4">
    <location>
        <begin position="233"/>
        <end position="330"/>
    </location>
</feature>
<dbReference type="PROSITE" id="PS00041">
    <property type="entry name" value="HTH_ARAC_FAMILY_1"/>
    <property type="match status" value="1"/>
</dbReference>
<dbReference type="InterPro" id="IPR009057">
    <property type="entry name" value="Homeodomain-like_sf"/>
</dbReference>
<dbReference type="SUPFAM" id="SSF46689">
    <property type="entry name" value="Homeodomain-like"/>
    <property type="match status" value="1"/>
</dbReference>
<dbReference type="SMART" id="SM00342">
    <property type="entry name" value="HTH_ARAC"/>
    <property type="match status" value="1"/>
</dbReference>
<comment type="caution">
    <text evidence="5">The sequence shown here is derived from an EMBL/GenBank/DDBJ whole genome shotgun (WGS) entry which is preliminary data.</text>
</comment>
<dbReference type="PANTHER" id="PTHR47894:SF1">
    <property type="entry name" value="HTH-TYPE TRANSCRIPTIONAL REGULATOR VQSM"/>
    <property type="match status" value="1"/>
</dbReference>
<keyword evidence="1" id="KW-0805">Transcription regulation</keyword>
<dbReference type="PANTHER" id="PTHR47894">
    <property type="entry name" value="HTH-TYPE TRANSCRIPTIONAL REGULATOR GADX"/>
    <property type="match status" value="1"/>
</dbReference>
<dbReference type="AlphaFoldDB" id="A0AAE3J1K7"/>
<organism evidence="5 6">
    <name type="scientific">Halocynthiibacter halioticoli</name>
    <dbReference type="NCBI Taxonomy" id="2986804"/>
    <lineage>
        <taxon>Bacteria</taxon>
        <taxon>Pseudomonadati</taxon>
        <taxon>Pseudomonadota</taxon>
        <taxon>Alphaproteobacteria</taxon>
        <taxon>Rhodobacterales</taxon>
        <taxon>Paracoccaceae</taxon>
        <taxon>Halocynthiibacter</taxon>
    </lineage>
</organism>
<dbReference type="InterPro" id="IPR018062">
    <property type="entry name" value="HTH_AraC-typ_CS"/>
</dbReference>
<evidence type="ECO:0000259" key="4">
    <source>
        <dbReference type="PROSITE" id="PS01124"/>
    </source>
</evidence>
<accession>A0AAE3J1K7</accession>
<keyword evidence="3" id="KW-0804">Transcription</keyword>
<keyword evidence="2" id="KW-0238">DNA-binding</keyword>
<evidence type="ECO:0000256" key="3">
    <source>
        <dbReference type="ARBA" id="ARBA00023163"/>
    </source>
</evidence>
<dbReference type="EMBL" id="JAOYFC010000002">
    <property type="protein sequence ID" value="MCV6824886.1"/>
    <property type="molecule type" value="Genomic_DNA"/>
</dbReference>
<protein>
    <submittedName>
        <fullName evidence="5">AraC family transcriptional regulator</fullName>
    </submittedName>
</protein>
<keyword evidence="6" id="KW-1185">Reference proteome</keyword>
<dbReference type="Proteomes" id="UP001208041">
    <property type="component" value="Unassembled WGS sequence"/>
</dbReference>
<dbReference type="Gene3D" id="1.10.10.60">
    <property type="entry name" value="Homeodomain-like"/>
    <property type="match status" value="1"/>
</dbReference>
<dbReference type="GO" id="GO:0000976">
    <property type="term" value="F:transcription cis-regulatory region binding"/>
    <property type="evidence" value="ECO:0007669"/>
    <property type="project" value="TreeGrafter"/>
</dbReference>
<evidence type="ECO:0000313" key="6">
    <source>
        <dbReference type="Proteomes" id="UP001208041"/>
    </source>
</evidence>
<evidence type="ECO:0000313" key="5">
    <source>
        <dbReference type="EMBL" id="MCV6824886.1"/>
    </source>
</evidence>
<dbReference type="Pfam" id="PF12833">
    <property type="entry name" value="HTH_18"/>
    <property type="match status" value="1"/>
</dbReference>
<proteinExistence type="predicted"/>
<dbReference type="RefSeq" id="WP_263953735.1">
    <property type="nucleotide sequence ID" value="NZ_JAOYFC010000002.1"/>
</dbReference>
<evidence type="ECO:0000256" key="2">
    <source>
        <dbReference type="ARBA" id="ARBA00023125"/>
    </source>
</evidence>
<dbReference type="Pfam" id="PF12625">
    <property type="entry name" value="Arabinose_bd"/>
    <property type="match status" value="1"/>
</dbReference>
<dbReference type="GO" id="GO:0005829">
    <property type="term" value="C:cytosol"/>
    <property type="evidence" value="ECO:0007669"/>
    <property type="project" value="TreeGrafter"/>
</dbReference>
<reference evidence="5" key="1">
    <citation type="submission" date="2022-10" db="EMBL/GenBank/DDBJ databases">
        <authorList>
            <person name="Yue Y."/>
        </authorList>
    </citation>
    <scope>NUCLEOTIDE SEQUENCE</scope>
    <source>
        <strain evidence="5">Z654</strain>
    </source>
</reference>
<dbReference type="PROSITE" id="PS01124">
    <property type="entry name" value="HTH_ARAC_FAMILY_2"/>
    <property type="match status" value="1"/>
</dbReference>
<dbReference type="InterPro" id="IPR032687">
    <property type="entry name" value="AraC-type_N"/>
</dbReference>
<name>A0AAE3J1K7_9RHOB</name>
<dbReference type="GO" id="GO:0003700">
    <property type="term" value="F:DNA-binding transcription factor activity"/>
    <property type="evidence" value="ECO:0007669"/>
    <property type="project" value="InterPro"/>
</dbReference>
<sequence length="341" mass="37821">MPKPFISTRALHGLEHGLRLQIGPASLRKLLDSVDLPAGVLETPRFYVPQAHAIAFLGAVAGHVGYSNALFALGDYASVKSYGLFGEFVTEAKTFGAAMGATRDLMAFHVSNDRLSLRHEANSFRVNYHAALQNIPQYEHYAPLALAVVLSIAEPYFGRGYRRSVTLNLPKPSNVTDFEYFFGCDVRFDQPELSVVFDQAAATATRRFQTSRVVTLGEVARDAFGAAPRRLVPAVEALVRADIEGAVNIDDIARRLDMSERTLRRRLDDSGTHFRELVRRTRVDLARELLTQTDLDMNEIAQRVGYSHPSHLGRAFRELTGISPSDLRYAARNKVAGNGYL</sequence>
<dbReference type="InterPro" id="IPR018060">
    <property type="entry name" value="HTH_AraC"/>
</dbReference>